<evidence type="ECO:0000256" key="4">
    <source>
        <dbReference type="ARBA" id="ARBA00022728"/>
    </source>
</evidence>
<protein>
    <recommendedName>
        <fullName evidence="2">RNA-binding protein 48</fullName>
    </recommendedName>
</protein>
<dbReference type="InterPro" id="IPR039599">
    <property type="entry name" value="RBM48"/>
</dbReference>
<comment type="similarity">
    <text evidence="1">Belongs to the RBM48 family.</text>
</comment>
<evidence type="ECO:0000256" key="7">
    <source>
        <dbReference type="ARBA" id="ARBA00035004"/>
    </source>
</evidence>
<dbReference type="GO" id="GO:0006397">
    <property type="term" value="P:mRNA processing"/>
    <property type="evidence" value="ECO:0007669"/>
    <property type="project" value="UniProtKB-KW"/>
</dbReference>
<reference evidence="10" key="1">
    <citation type="submission" date="2025-08" db="UniProtKB">
        <authorList>
            <consortium name="RefSeq"/>
        </authorList>
    </citation>
    <scope>IDENTIFICATION</scope>
    <source>
        <tissue evidence="10">Sperm</tissue>
    </source>
</reference>
<keyword evidence="4" id="KW-0747">Spliceosome</keyword>
<evidence type="ECO:0000256" key="3">
    <source>
        <dbReference type="ARBA" id="ARBA00022664"/>
    </source>
</evidence>
<organism evidence="9 10">
    <name type="scientific">Petromyzon marinus</name>
    <name type="common">Sea lamprey</name>
    <dbReference type="NCBI Taxonomy" id="7757"/>
    <lineage>
        <taxon>Eukaryota</taxon>
        <taxon>Metazoa</taxon>
        <taxon>Chordata</taxon>
        <taxon>Craniata</taxon>
        <taxon>Vertebrata</taxon>
        <taxon>Cyclostomata</taxon>
        <taxon>Hyperoartia</taxon>
        <taxon>Petromyzontiformes</taxon>
        <taxon>Petromyzontidae</taxon>
        <taxon>Petromyzon</taxon>
    </lineage>
</organism>
<comment type="function">
    <text evidence="7">As a component of the minor spliceosome, involved in the splicing of U12-type introns in pre-mRNAs.</text>
</comment>
<dbReference type="KEGG" id="pmrn:116943856"/>
<evidence type="ECO:0000256" key="8">
    <source>
        <dbReference type="SAM" id="MobiDB-lite"/>
    </source>
</evidence>
<dbReference type="InterPro" id="IPR034264">
    <property type="entry name" value="RBM48_RRM"/>
</dbReference>
<dbReference type="AlphaFoldDB" id="A0AAJ7T854"/>
<keyword evidence="9" id="KW-1185">Reference proteome</keyword>
<sequence>MTSRLHTTTTHMFEASTACLPATRRYISPYACGAVRIATVATNSKPWVVELRTSPNIHFKAVYTIAQESRYLLVQGVPAVGAAQELVQLFALYGAVQEYHAMDEYPAEPFTDVYLIKYGDVHSARVAKRRLDERSFFGGVLHVCYAPEFESVEEARSKLQARRRYVERIARMPGPLLPDDKHDDTGKPTSRSPPHEPKRGRREPHNEDEQGSGDQGPSFPTYSFPMIPPPPQHLPPAARMPPTWRRSEGTEGYLESRAYSDSRERATLAGHTESRGPLSHQGSRRKNEAVARFVPRSALLEARNQLRLEGGMGGRTSHQDVNEPLVGPMLPPEIPKDVDLGDASLNASAELIRDRIRQVTDAAPSNVSSAHQGPITQAKARRRI</sequence>
<accession>A0AAJ7T854</accession>
<dbReference type="GO" id="GO:0005681">
    <property type="term" value="C:spliceosomal complex"/>
    <property type="evidence" value="ECO:0007669"/>
    <property type="project" value="UniProtKB-KW"/>
</dbReference>
<feature type="region of interest" description="Disordered" evidence="8">
    <location>
        <begin position="170"/>
        <end position="288"/>
    </location>
</feature>
<name>A0AAJ7T854_PETMA</name>
<keyword evidence="6" id="KW-0508">mRNA splicing</keyword>
<dbReference type="CDD" id="cd12442">
    <property type="entry name" value="RRM_RBM48"/>
    <property type="match status" value="1"/>
</dbReference>
<evidence type="ECO:0000256" key="2">
    <source>
        <dbReference type="ARBA" id="ARBA00015189"/>
    </source>
</evidence>
<evidence type="ECO:0000256" key="1">
    <source>
        <dbReference type="ARBA" id="ARBA00006938"/>
    </source>
</evidence>
<evidence type="ECO:0000313" key="9">
    <source>
        <dbReference type="Proteomes" id="UP001318040"/>
    </source>
</evidence>
<evidence type="ECO:0000313" key="10">
    <source>
        <dbReference type="RefSeq" id="XP_032813010.1"/>
    </source>
</evidence>
<feature type="compositionally biased region" description="Basic and acidic residues" evidence="8">
    <location>
        <begin position="193"/>
        <end position="208"/>
    </location>
</feature>
<dbReference type="CTD" id="84060"/>
<dbReference type="InterPro" id="IPR035979">
    <property type="entry name" value="RBD_domain_sf"/>
</dbReference>
<dbReference type="PANTHER" id="PTHR20957">
    <property type="entry name" value="RNA-BINDING PROTEIN 48"/>
    <property type="match status" value="1"/>
</dbReference>
<dbReference type="SUPFAM" id="SSF54928">
    <property type="entry name" value="RNA-binding domain, RBD"/>
    <property type="match status" value="1"/>
</dbReference>
<evidence type="ECO:0000256" key="5">
    <source>
        <dbReference type="ARBA" id="ARBA00022884"/>
    </source>
</evidence>
<proteinExistence type="inferred from homology"/>
<dbReference type="GO" id="GO:0005654">
    <property type="term" value="C:nucleoplasm"/>
    <property type="evidence" value="ECO:0007669"/>
    <property type="project" value="TreeGrafter"/>
</dbReference>
<feature type="region of interest" description="Disordered" evidence="8">
    <location>
        <begin position="361"/>
        <end position="384"/>
    </location>
</feature>
<keyword evidence="5" id="KW-0694">RNA-binding</keyword>
<keyword evidence="3" id="KW-0507">mRNA processing</keyword>
<dbReference type="RefSeq" id="XP_032813010.1">
    <property type="nucleotide sequence ID" value="XM_032957119.1"/>
</dbReference>
<dbReference type="Gene3D" id="3.30.70.330">
    <property type="match status" value="1"/>
</dbReference>
<dbReference type="FunFam" id="3.30.70.330:FF:000424">
    <property type="entry name" value="RNA-binding protein 48 isoform X4"/>
    <property type="match status" value="1"/>
</dbReference>
<feature type="region of interest" description="Disordered" evidence="8">
    <location>
        <begin position="310"/>
        <end position="332"/>
    </location>
</feature>
<dbReference type="PANTHER" id="PTHR20957:SF0">
    <property type="entry name" value="RNA-BINDING PROTEIN 48"/>
    <property type="match status" value="1"/>
</dbReference>
<dbReference type="Proteomes" id="UP001318040">
    <property type="component" value="Chromosome 19"/>
</dbReference>
<dbReference type="GO" id="GO:0003723">
    <property type="term" value="F:RNA binding"/>
    <property type="evidence" value="ECO:0007669"/>
    <property type="project" value="UniProtKB-KW"/>
</dbReference>
<gene>
    <name evidence="10" type="primary">RBM48</name>
</gene>
<feature type="compositionally biased region" description="Polar residues" evidence="8">
    <location>
        <begin position="363"/>
        <end position="375"/>
    </location>
</feature>
<dbReference type="InterPro" id="IPR012677">
    <property type="entry name" value="Nucleotide-bd_a/b_plait_sf"/>
</dbReference>
<evidence type="ECO:0000256" key="6">
    <source>
        <dbReference type="ARBA" id="ARBA00023187"/>
    </source>
</evidence>
<dbReference type="GO" id="GO:0008380">
    <property type="term" value="P:RNA splicing"/>
    <property type="evidence" value="ECO:0007669"/>
    <property type="project" value="UniProtKB-KW"/>
</dbReference>